<keyword evidence="2" id="KW-1185">Reference proteome</keyword>
<dbReference type="PANTHER" id="PTHR28584:SF1">
    <property type="entry name" value="PROTEIN FAM228B"/>
    <property type="match status" value="1"/>
</dbReference>
<accession>A0AAJ7U464</accession>
<sequence>MATGVRESRSSLLPPLCRRRETGTLHRLRPRCVMAQGHGDSGRPVLHAWRPGFGVKPVARSSAGGGAARLGETASPWLSARSVSLLQERASVDTRRSRATTQPLLDSEEEFARQVRAYLAHEEVMRVRRAELSLARWEERAQREMSAGPGAQREPGPRLSAQRELHARYLAHVGEKGFVFLDSFDPWEYDPFALSPRGRALKQRFTSACPRLGHARRGATCST</sequence>
<comment type="similarity">
    <text evidence="1">Belongs to the FAM228 family.</text>
</comment>
<dbReference type="Proteomes" id="UP001318040">
    <property type="component" value="Chromosome 51"/>
</dbReference>
<dbReference type="PANTHER" id="PTHR28584">
    <property type="entry name" value="FAMILY WITH SEQUENCE SIMILARITY 228 MEMBER A"/>
    <property type="match status" value="1"/>
</dbReference>
<dbReference type="AlphaFoldDB" id="A0AAJ7U464"/>
<evidence type="ECO:0000256" key="1">
    <source>
        <dbReference type="ARBA" id="ARBA00007753"/>
    </source>
</evidence>
<gene>
    <name evidence="3" type="primary">FAM228B</name>
</gene>
<protein>
    <submittedName>
        <fullName evidence="3">Protein FAM228B isoform X1</fullName>
    </submittedName>
</protein>
<name>A0AAJ7U464_PETMA</name>
<proteinExistence type="inferred from homology"/>
<dbReference type="InterPro" id="IPR040046">
    <property type="entry name" value="FAM228"/>
</dbReference>
<organism evidence="2 3">
    <name type="scientific">Petromyzon marinus</name>
    <name type="common">Sea lamprey</name>
    <dbReference type="NCBI Taxonomy" id="7757"/>
    <lineage>
        <taxon>Eukaryota</taxon>
        <taxon>Metazoa</taxon>
        <taxon>Chordata</taxon>
        <taxon>Craniata</taxon>
        <taxon>Vertebrata</taxon>
        <taxon>Cyclostomata</taxon>
        <taxon>Hyperoartia</taxon>
        <taxon>Petromyzontiformes</taxon>
        <taxon>Petromyzontidae</taxon>
        <taxon>Petromyzon</taxon>
    </lineage>
</organism>
<evidence type="ECO:0000313" key="3">
    <source>
        <dbReference type="RefSeq" id="XP_032829405.1"/>
    </source>
</evidence>
<dbReference type="KEGG" id="pmrn:116953369"/>
<dbReference type="RefSeq" id="XP_032829405.1">
    <property type="nucleotide sequence ID" value="XM_032973514.1"/>
</dbReference>
<evidence type="ECO:0000313" key="2">
    <source>
        <dbReference type="Proteomes" id="UP001318040"/>
    </source>
</evidence>
<reference evidence="3" key="1">
    <citation type="submission" date="2025-08" db="UniProtKB">
        <authorList>
            <consortium name="RefSeq"/>
        </authorList>
    </citation>
    <scope>IDENTIFICATION</scope>
    <source>
        <tissue evidence="3">Sperm</tissue>
    </source>
</reference>